<keyword evidence="2" id="KW-0472">Membrane</keyword>
<keyword evidence="4" id="KW-1185">Reference proteome</keyword>
<name>A0ABQ3VJZ8_9CHLR</name>
<protein>
    <recommendedName>
        <fullName evidence="5">DUF4367 domain-containing protein</fullName>
    </recommendedName>
</protein>
<dbReference type="EMBL" id="BNJJ01000010">
    <property type="protein sequence ID" value="GHO85928.1"/>
    <property type="molecule type" value="Genomic_DNA"/>
</dbReference>
<reference evidence="3 4" key="1">
    <citation type="journal article" date="2021" name="Int. J. Syst. Evol. Microbiol.">
        <title>Reticulibacter mediterranei gen. nov., sp. nov., within the new family Reticulibacteraceae fam. nov., and Ktedonospora formicarum gen. nov., sp. nov., Ktedonobacter robiniae sp. nov., Dictyobacter formicarum sp. nov. and Dictyobacter arantiisoli sp. nov., belonging to the class Ktedonobacteria.</title>
        <authorList>
            <person name="Yabe S."/>
            <person name="Zheng Y."/>
            <person name="Wang C.M."/>
            <person name="Sakai Y."/>
            <person name="Abe K."/>
            <person name="Yokota A."/>
            <person name="Donadio S."/>
            <person name="Cavaletti L."/>
            <person name="Monciardini P."/>
        </authorList>
    </citation>
    <scope>NUCLEOTIDE SEQUENCE [LARGE SCALE GENOMIC DNA]</scope>
    <source>
        <strain evidence="3 4">SOSP1-9</strain>
    </source>
</reference>
<evidence type="ECO:0000313" key="3">
    <source>
        <dbReference type="EMBL" id="GHO85928.1"/>
    </source>
</evidence>
<feature type="region of interest" description="Disordered" evidence="1">
    <location>
        <begin position="1"/>
        <end position="71"/>
    </location>
</feature>
<dbReference type="Proteomes" id="UP000635565">
    <property type="component" value="Unassembled WGS sequence"/>
</dbReference>
<keyword evidence="2" id="KW-0812">Transmembrane</keyword>
<dbReference type="RefSeq" id="WP_201363557.1">
    <property type="nucleotide sequence ID" value="NZ_BNJJ01000010.1"/>
</dbReference>
<feature type="compositionally biased region" description="Basic and acidic residues" evidence="1">
    <location>
        <begin position="1"/>
        <end position="11"/>
    </location>
</feature>
<evidence type="ECO:0000313" key="4">
    <source>
        <dbReference type="Proteomes" id="UP000635565"/>
    </source>
</evidence>
<comment type="caution">
    <text evidence="3">The sequence shown here is derived from an EMBL/GenBank/DDBJ whole genome shotgun (WGS) entry which is preliminary data.</text>
</comment>
<feature type="transmembrane region" description="Helical" evidence="2">
    <location>
        <begin position="133"/>
        <end position="159"/>
    </location>
</feature>
<evidence type="ECO:0008006" key="5">
    <source>
        <dbReference type="Google" id="ProtNLM"/>
    </source>
</evidence>
<sequence length="284" mass="31987">MPTLESTDKIAPKSILRHRPIEDGTAKSRKKLPDSLAGIPTPVPRASRPSGEGGVAVQQEREAAPDELPREGRHMQETTAGQGHNGKNTATRQMLYMELSPTRVTRVQGTLRRPAHQKPRKLIKVHTESPRPFWFYLLIGMTATLVLWMLLSTAAGWFSTWMDDLHYGRPRTFQTDAQVGHNEQSGQPSHFIAINLHRRIEIIEFAGGDPGQAKIFIGPELYHANDELVPVELKFVDVNNDRKPDMIVLYQGQHLVYINDGKSFRLSTPAEQDEIEQTLQHLGL</sequence>
<feature type="compositionally biased region" description="Basic and acidic residues" evidence="1">
    <location>
        <begin position="59"/>
        <end position="71"/>
    </location>
</feature>
<accession>A0ABQ3VJZ8</accession>
<evidence type="ECO:0000256" key="1">
    <source>
        <dbReference type="SAM" id="MobiDB-lite"/>
    </source>
</evidence>
<organism evidence="3 4">
    <name type="scientific">Dictyobacter formicarum</name>
    <dbReference type="NCBI Taxonomy" id="2778368"/>
    <lineage>
        <taxon>Bacteria</taxon>
        <taxon>Bacillati</taxon>
        <taxon>Chloroflexota</taxon>
        <taxon>Ktedonobacteria</taxon>
        <taxon>Ktedonobacterales</taxon>
        <taxon>Dictyobacteraceae</taxon>
        <taxon>Dictyobacter</taxon>
    </lineage>
</organism>
<proteinExistence type="predicted"/>
<gene>
    <name evidence="3" type="ORF">KSZ_39340</name>
</gene>
<evidence type="ECO:0000256" key="2">
    <source>
        <dbReference type="SAM" id="Phobius"/>
    </source>
</evidence>
<keyword evidence="2" id="KW-1133">Transmembrane helix</keyword>